<protein>
    <submittedName>
        <fullName evidence="2">Uncharacterized protein</fullName>
    </submittedName>
</protein>
<comment type="caution">
    <text evidence="2">The sequence shown here is derived from an EMBL/GenBank/DDBJ whole genome shotgun (WGS) entry which is preliminary data.</text>
</comment>
<feature type="compositionally biased region" description="Low complexity" evidence="1">
    <location>
        <begin position="49"/>
        <end position="60"/>
    </location>
</feature>
<dbReference type="EMBL" id="BONV01000005">
    <property type="protein sequence ID" value="GIG78595.1"/>
    <property type="molecule type" value="Genomic_DNA"/>
</dbReference>
<organism evidence="2 3">
    <name type="scientific">Planotetraspora kaengkrachanensis</name>
    <dbReference type="NCBI Taxonomy" id="575193"/>
    <lineage>
        <taxon>Bacteria</taxon>
        <taxon>Bacillati</taxon>
        <taxon>Actinomycetota</taxon>
        <taxon>Actinomycetes</taxon>
        <taxon>Streptosporangiales</taxon>
        <taxon>Streptosporangiaceae</taxon>
        <taxon>Planotetraspora</taxon>
    </lineage>
</organism>
<name>A0A8J3M3P9_9ACTN</name>
<evidence type="ECO:0000313" key="2">
    <source>
        <dbReference type="EMBL" id="GIG78595.1"/>
    </source>
</evidence>
<sequence>MGLTSSGGVTVTASYKPEHHPVQCFPSHVIFARGVAMKPHSVAAAVVSVSSRTPTATPVVQGGVQEDSRQHGGTR</sequence>
<feature type="region of interest" description="Disordered" evidence="1">
    <location>
        <begin position="49"/>
        <end position="75"/>
    </location>
</feature>
<dbReference type="RefSeq" id="WP_203882079.1">
    <property type="nucleotide sequence ID" value="NZ_BAABHH010000007.1"/>
</dbReference>
<dbReference type="Proteomes" id="UP000630097">
    <property type="component" value="Unassembled WGS sequence"/>
</dbReference>
<reference evidence="2 3" key="1">
    <citation type="submission" date="2021-01" db="EMBL/GenBank/DDBJ databases">
        <title>Whole genome shotgun sequence of Planotetraspora kaengkrachanensis NBRC 104272.</title>
        <authorList>
            <person name="Komaki H."/>
            <person name="Tamura T."/>
        </authorList>
    </citation>
    <scope>NUCLEOTIDE SEQUENCE [LARGE SCALE GENOMIC DNA]</scope>
    <source>
        <strain evidence="2 3">NBRC 104272</strain>
    </source>
</reference>
<accession>A0A8J3M3P9</accession>
<proteinExistence type="predicted"/>
<gene>
    <name evidence="2" type="ORF">Pka01_17220</name>
</gene>
<feature type="compositionally biased region" description="Basic and acidic residues" evidence="1">
    <location>
        <begin position="66"/>
        <end position="75"/>
    </location>
</feature>
<keyword evidence="3" id="KW-1185">Reference proteome</keyword>
<evidence type="ECO:0000256" key="1">
    <source>
        <dbReference type="SAM" id="MobiDB-lite"/>
    </source>
</evidence>
<dbReference type="AlphaFoldDB" id="A0A8J3M3P9"/>
<evidence type="ECO:0000313" key="3">
    <source>
        <dbReference type="Proteomes" id="UP000630097"/>
    </source>
</evidence>